<dbReference type="SUPFAM" id="SSF103473">
    <property type="entry name" value="MFS general substrate transporter"/>
    <property type="match status" value="1"/>
</dbReference>
<gene>
    <name evidence="6" type="ORF">DWV00_32750</name>
</gene>
<feature type="transmembrane region" description="Helical" evidence="4">
    <location>
        <begin position="291"/>
        <end position="308"/>
    </location>
</feature>
<sequence length="406" mass="41963">MRSPISNVRPHVHASRALQWLMAASGGLIMANLYYAQPLAGSMCASFGVPIDSAGLLTTVPLGAYGVGLLTIVPLADRIDNRTLVLALTTLVIACTLLSSTARNLPAYLLAAALLGVAATAVQVLVPYSTYLVAPHEATRAVGRVVSGVMLGIMAARPAASLIASFSDWRGVFRCSAAVLAVVLIVLAAALPARQPSDTGSRLSYGVLMKSLLRIVAREPVLRLRAGCHGCMFGAFATFWTAVPLWLIGAPLRMSQAEVGWVGLAGVAGALAPPIAGRIAANKGPRAARTMMLIAGGAFAFSVPVTLATHAGSTAIACAMAAVGVALDFAVASHLVLCQQAIYALAPRERSRVNAIFMASFLMIGSVSSALAGWLLAKFGWDAVAALGAGLPLLAWMMSQHGTVRQ</sequence>
<feature type="transmembrane region" description="Helical" evidence="4">
    <location>
        <begin position="226"/>
        <end position="247"/>
    </location>
</feature>
<accession>A0A3D8JPN4</accession>
<feature type="transmembrane region" description="Helical" evidence="4">
    <location>
        <begin position="383"/>
        <end position="399"/>
    </location>
</feature>
<keyword evidence="2 4" id="KW-1133">Transmembrane helix</keyword>
<evidence type="ECO:0000313" key="7">
    <source>
        <dbReference type="Proteomes" id="UP000256838"/>
    </source>
</evidence>
<evidence type="ECO:0000313" key="6">
    <source>
        <dbReference type="EMBL" id="RDU94676.1"/>
    </source>
</evidence>
<feature type="transmembrane region" description="Helical" evidence="4">
    <location>
        <begin position="108"/>
        <end position="133"/>
    </location>
</feature>
<evidence type="ECO:0000256" key="3">
    <source>
        <dbReference type="ARBA" id="ARBA00023136"/>
    </source>
</evidence>
<dbReference type="OrthoDB" id="9815356at2"/>
<feature type="transmembrane region" description="Helical" evidence="4">
    <location>
        <begin position="259"/>
        <end position="279"/>
    </location>
</feature>
<dbReference type="EMBL" id="QRGA01000029">
    <property type="protein sequence ID" value="RDU94676.1"/>
    <property type="molecule type" value="Genomic_DNA"/>
</dbReference>
<dbReference type="InterPro" id="IPR020846">
    <property type="entry name" value="MFS_dom"/>
</dbReference>
<feature type="transmembrane region" description="Helical" evidence="4">
    <location>
        <begin position="356"/>
        <end position="377"/>
    </location>
</feature>
<evidence type="ECO:0000256" key="1">
    <source>
        <dbReference type="ARBA" id="ARBA00022692"/>
    </source>
</evidence>
<dbReference type="CDD" id="cd17324">
    <property type="entry name" value="MFS_NepI_like"/>
    <property type="match status" value="1"/>
</dbReference>
<protein>
    <submittedName>
        <fullName evidence="6">MFS transporter</fullName>
    </submittedName>
</protein>
<evidence type="ECO:0000256" key="4">
    <source>
        <dbReference type="SAM" id="Phobius"/>
    </source>
</evidence>
<evidence type="ECO:0000256" key="2">
    <source>
        <dbReference type="ARBA" id="ARBA00022989"/>
    </source>
</evidence>
<feature type="domain" description="Major facilitator superfamily (MFS) profile" evidence="5">
    <location>
        <begin position="18"/>
        <end position="406"/>
    </location>
</feature>
<feature type="transmembrane region" description="Helical" evidence="4">
    <location>
        <begin position="145"/>
        <end position="165"/>
    </location>
</feature>
<keyword evidence="7" id="KW-1185">Reference proteome</keyword>
<dbReference type="Pfam" id="PF07690">
    <property type="entry name" value="MFS_1"/>
    <property type="match status" value="2"/>
</dbReference>
<reference evidence="6 7" key="1">
    <citation type="submission" date="2018-08" db="EMBL/GenBank/DDBJ databases">
        <title>Paraburkholderia sp. DHOM06 isolated from forest soil.</title>
        <authorList>
            <person name="Gao Z.-H."/>
            <person name="Qiu L.-H."/>
        </authorList>
    </citation>
    <scope>NUCLEOTIDE SEQUENCE [LARGE SCALE GENOMIC DNA]</scope>
    <source>
        <strain evidence="6 7">DHOM06</strain>
    </source>
</reference>
<feature type="transmembrane region" description="Helical" evidence="4">
    <location>
        <begin position="314"/>
        <end position="336"/>
    </location>
</feature>
<name>A0A3D8JPN4_9BURK</name>
<dbReference type="PANTHER" id="PTHR42910">
    <property type="entry name" value="TRANSPORTER SCO4007-RELATED"/>
    <property type="match status" value="1"/>
</dbReference>
<dbReference type="PANTHER" id="PTHR42910:SF1">
    <property type="entry name" value="MAJOR FACILITATOR SUPERFAMILY (MFS) PROFILE DOMAIN-CONTAINING PROTEIN"/>
    <property type="match status" value="1"/>
</dbReference>
<dbReference type="InterPro" id="IPR036259">
    <property type="entry name" value="MFS_trans_sf"/>
</dbReference>
<dbReference type="Gene3D" id="1.20.1250.20">
    <property type="entry name" value="MFS general substrate transporter like domains"/>
    <property type="match status" value="1"/>
</dbReference>
<feature type="transmembrane region" description="Helical" evidence="4">
    <location>
        <begin position="83"/>
        <end position="102"/>
    </location>
</feature>
<dbReference type="InterPro" id="IPR011701">
    <property type="entry name" value="MFS"/>
</dbReference>
<feature type="transmembrane region" description="Helical" evidence="4">
    <location>
        <begin position="56"/>
        <end position="76"/>
    </location>
</feature>
<feature type="transmembrane region" description="Helical" evidence="4">
    <location>
        <begin position="20"/>
        <end position="36"/>
    </location>
</feature>
<dbReference type="PROSITE" id="PS50850">
    <property type="entry name" value="MFS"/>
    <property type="match status" value="1"/>
</dbReference>
<proteinExistence type="predicted"/>
<keyword evidence="1 4" id="KW-0812">Transmembrane</keyword>
<evidence type="ECO:0000259" key="5">
    <source>
        <dbReference type="PROSITE" id="PS50850"/>
    </source>
</evidence>
<dbReference type="AlphaFoldDB" id="A0A3D8JPN4"/>
<dbReference type="Proteomes" id="UP000256838">
    <property type="component" value="Unassembled WGS sequence"/>
</dbReference>
<dbReference type="GO" id="GO:0022857">
    <property type="term" value="F:transmembrane transporter activity"/>
    <property type="evidence" value="ECO:0007669"/>
    <property type="project" value="InterPro"/>
</dbReference>
<feature type="transmembrane region" description="Helical" evidence="4">
    <location>
        <begin position="171"/>
        <end position="193"/>
    </location>
</feature>
<organism evidence="6 7">
    <name type="scientific">Trinickia dinghuensis</name>
    <dbReference type="NCBI Taxonomy" id="2291023"/>
    <lineage>
        <taxon>Bacteria</taxon>
        <taxon>Pseudomonadati</taxon>
        <taxon>Pseudomonadota</taxon>
        <taxon>Betaproteobacteria</taxon>
        <taxon>Burkholderiales</taxon>
        <taxon>Burkholderiaceae</taxon>
        <taxon>Trinickia</taxon>
    </lineage>
</organism>
<keyword evidence="3 4" id="KW-0472">Membrane</keyword>
<comment type="caution">
    <text evidence="6">The sequence shown here is derived from an EMBL/GenBank/DDBJ whole genome shotgun (WGS) entry which is preliminary data.</text>
</comment>
<dbReference type="RefSeq" id="WP_115537763.1">
    <property type="nucleotide sequence ID" value="NZ_QRGA01000029.1"/>
</dbReference>